<gene>
    <name evidence="1" type="ORF">CGI_10003719</name>
</gene>
<dbReference type="Gene3D" id="3.40.50.150">
    <property type="entry name" value="Vaccinia Virus protein VP39"/>
    <property type="match status" value="1"/>
</dbReference>
<dbReference type="InterPro" id="IPR029063">
    <property type="entry name" value="SAM-dependent_MTases_sf"/>
</dbReference>
<dbReference type="NCBIfam" id="TIGR01444">
    <property type="entry name" value="fkbM_fam"/>
    <property type="match status" value="1"/>
</dbReference>
<sequence length="368" mass="41976">MDSDLQVPNCVLEGWSQPVYACNDTIGCITRLPVCDFFKTYHYLHYLHPPFPFKGNRMRAQQGLKLALVCVSGAAVLWLWVSWSRSLNDPTTLTMKSQPCGNITTGLSRIESVSSLLPKRSPKFKNQECAVPNQVRKLSNKEKHLKSRCVENFKRDHARGAGEFWKGETQYIRHKHHRYLTSQSLVLDIGGNKGEDADAMIQAYHPGIYVILEPISSLFTLLVEKFKSNENVVLYNFGLAAKDSKFYVNVLGHGGDATSVFEGNKGGNCELKVFNTTNFMYRLGVPCLDIDLITINCEGCEFEILETLISSGLISKFRHVQFATHPLLSHLEKPVQRYCEIQERLARTHVIDYQFKFCWETWKRKDIS</sequence>
<protein>
    <recommendedName>
        <fullName evidence="2">Methyltransferase FkbM domain-containing protein</fullName>
    </recommendedName>
</protein>
<accession>K1QIX0</accession>
<evidence type="ECO:0000313" key="1">
    <source>
        <dbReference type="EMBL" id="EKC33728.1"/>
    </source>
</evidence>
<dbReference type="HOGENOM" id="CLU_752856_0_0_1"/>
<evidence type="ECO:0008006" key="2">
    <source>
        <dbReference type="Google" id="ProtNLM"/>
    </source>
</evidence>
<dbReference type="SUPFAM" id="SSF53335">
    <property type="entry name" value="S-adenosyl-L-methionine-dependent methyltransferases"/>
    <property type="match status" value="1"/>
</dbReference>
<proteinExistence type="predicted"/>
<reference evidence="1" key="1">
    <citation type="journal article" date="2012" name="Nature">
        <title>The oyster genome reveals stress adaptation and complexity of shell formation.</title>
        <authorList>
            <person name="Zhang G."/>
            <person name="Fang X."/>
            <person name="Guo X."/>
            <person name="Li L."/>
            <person name="Luo R."/>
            <person name="Xu F."/>
            <person name="Yang P."/>
            <person name="Zhang L."/>
            <person name="Wang X."/>
            <person name="Qi H."/>
            <person name="Xiong Z."/>
            <person name="Que H."/>
            <person name="Xie Y."/>
            <person name="Holland P.W."/>
            <person name="Paps J."/>
            <person name="Zhu Y."/>
            <person name="Wu F."/>
            <person name="Chen Y."/>
            <person name="Wang J."/>
            <person name="Peng C."/>
            <person name="Meng J."/>
            <person name="Yang L."/>
            <person name="Liu J."/>
            <person name="Wen B."/>
            <person name="Zhang N."/>
            <person name="Huang Z."/>
            <person name="Zhu Q."/>
            <person name="Feng Y."/>
            <person name="Mount A."/>
            <person name="Hedgecock D."/>
            <person name="Xu Z."/>
            <person name="Liu Y."/>
            <person name="Domazet-Loso T."/>
            <person name="Du Y."/>
            <person name="Sun X."/>
            <person name="Zhang S."/>
            <person name="Liu B."/>
            <person name="Cheng P."/>
            <person name="Jiang X."/>
            <person name="Li J."/>
            <person name="Fan D."/>
            <person name="Wang W."/>
            <person name="Fu W."/>
            <person name="Wang T."/>
            <person name="Wang B."/>
            <person name="Zhang J."/>
            <person name="Peng Z."/>
            <person name="Li Y."/>
            <person name="Li N."/>
            <person name="Wang J."/>
            <person name="Chen M."/>
            <person name="He Y."/>
            <person name="Tan F."/>
            <person name="Song X."/>
            <person name="Zheng Q."/>
            <person name="Huang R."/>
            <person name="Yang H."/>
            <person name="Du X."/>
            <person name="Chen L."/>
            <person name="Yang M."/>
            <person name="Gaffney P.M."/>
            <person name="Wang S."/>
            <person name="Luo L."/>
            <person name="She Z."/>
            <person name="Ming Y."/>
            <person name="Huang W."/>
            <person name="Zhang S."/>
            <person name="Huang B."/>
            <person name="Zhang Y."/>
            <person name="Qu T."/>
            <person name="Ni P."/>
            <person name="Miao G."/>
            <person name="Wang J."/>
            <person name="Wang Q."/>
            <person name="Steinberg C.E."/>
            <person name="Wang H."/>
            <person name="Li N."/>
            <person name="Qian L."/>
            <person name="Zhang G."/>
            <person name="Li Y."/>
            <person name="Yang H."/>
            <person name="Liu X."/>
            <person name="Wang J."/>
            <person name="Yin Y."/>
            <person name="Wang J."/>
        </authorList>
    </citation>
    <scope>NUCLEOTIDE SEQUENCE [LARGE SCALE GENOMIC DNA]</scope>
    <source>
        <strain evidence="1">05x7-T-G4-1.051#20</strain>
    </source>
</reference>
<dbReference type="AlphaFoldDB" id="K1QIX0"/>
<dbReference type="EMBL" id="JH817878">
    <property type="protein sequence ID" value="EKC33728.1"/>
    <property type="molecule type" value="Genomic_DNA"/>
</dbReference>
<dbReference type="InterPro" id="IPR006342">
    <property type="entry name" value="FkbM_mtfrase"/>
</dbReference>
<dbReference type="InParanoid" id="K1QIX0"/>
<name>K1QIX0_MAGGI</name>
<organism evidence="1">
    <name type="scientific">Magallana gigas</name>
    <name type="common">Pacific oyster</name>
    <name type="synonym">Crassostrea gigas</name>
    <dbReference type="NCBI Taxonomy" id="29159"/>
    <lineage>
        <taxon>Eukaryota</taxon>
        <taxon>Metazoa</taxon>
        <taxon>Spiralia</taxon>
        <taxon>Lophotrochozoa</taxon>
        <taxon>Mollusca</taxon>
        <taxon>Bivalvia</taxon>
        <taxon>Autobranchia</taxon>
        <taxon>Pteriomorphia</taxon>
        <taxon>Ostreida</taxon>
        <taxon>Ostreoidea</taxon>
        <taxon>Ostreidae</taxon>
        <taxon>Magallana</taxon>
    </lineage>
</organism>